<keyword evidence="2" id="KW-1185">Reference proteome</keyword>
<sequence>MIMKKIMLYLLLLVSSGMLLSFSYVYYRFNEVLKSLDLTDERAQRYVLENLESGGFSAPVTAAAMAIPVGKRADIVNKLGDYVKAYVNSPAFKKQYQEKRDAWNIRSWDDLIDEQIQQELKDIEEDLENAPSVIANASAAMKPVYEKGLKETKERKAALIDPKHPKHAQYRRESEADLMEREDKQAFMENYKNEMADLEKKLPADFNVLLRKRLREFLQETANIPWDAKLEKKGRKMVFTDPELEKKSFAWKARFRSGKEVVEAARSYAQSWLKALPAK</sequence>
<protein>
    <submittedName>
        <fullName evidence="1">Uncharacterized protein</fullName>
    </submittedName>
</protein>
<reference evidence="1 2" key="1">
    <citation type="submission" date="2019-02" db="EMBL/GenBank/DDBJ databases">
        <title>Genomic Encyclopedia of Type Strains, Phase IV (KMG-IV): sequencing the most valuable type-strain genomes for metagenomic binning, comparative biology and taxonomic classification.</title>
        <authorList>
            <person name="Goeker M."/>
        </authorList>
    </citation>
    <scope>NUCLEOTIDE SEQUENCE [LARGE SCALE GENOMIC DNA]</scope>
    <source>
        <strain evidence="1 2">DSM 18116</strain>
    </source>
</reference>
<organism evidence="1 2">
    <name type="scientific">Pseudobacter ginsenosidimutans</name>
    <dbReference type="NCBI Taxonomy" id="661488"/>
    <lineage>
        <taxon>Bacteria</taxon>
        <taxon>Pseudomonadati</taxon>
        <taxon>Bacteroidota</taxon>
        <taxon>Chitinophagia</taxon>
        <taxon>Chitinophagales</taxon>
        <taxon>Chitinophagaceae</taxon>
        <taxon>Pseudobacter</taxon>
    </lineage>
</organism>
<evidence type="ECO:0000313" key="1">
    <source>
        <dbReference type="EMBL" id="RZS75364.1"/>
    </source>
</evidence>
<dbReference type="Proteomes" id="UP000293874">
    <property type="component" value="Unassembled WGS sequence"/>
</dbReference>
<comment type="caution">
    <text evidence="1">The sequence shown here is derived from an EMBL/GenBank/DDBJ whole genome shotgun (WGS) entry which is preliminary data.</text>
</comment>
<accession>A0A4Q7N2X3</accession>
<dbReference type="AlphaFoldDB" id="A0A4Q7N2X3"/>
<gene>
    <name evidence="1" type="ORF">EV199_1229</name>
</gene>
<evidence type="ECO:0000313" key="2">
    <source>
        <dbReference type="Proteomes" id="UP000293874"/>
    </source>
</evidence>
<proteinExistence type="predicted"/>
<dbReference type="EMBL" id="SGXA01000001">
    <property type="protein sequence ID" value="RZS75364.1"/>
    <property type="molecule type" value="Genomic_DNA"/>
</dbReference>
<name>A0A4Q7N2X3_9BACT</name>